<evidence type="ECO:0000313" key="3">
    <source>
        <dbReference type="Proteomes" id="UP000253834"/>
    </source>
</evidence>
<dbReference type="EMBL" id="CP022674">
    <property type="protein sequence ID" value="AXI28665.1"/>
    <property type="molecule type" value="Genomic_DNA"/>
</dbReference>
<gene>
    <name evidence="2" type="ORF">CIB87_06430</name>
</gene>
<dbReference type="AlphaFoldDB" id="A0AA86LSN0"/>
<protein>
    <submittedName>
        <fullName evidence="2">Uncharacterized protein</fullName>
    </submittedName>
</protein>
<evidence type="ECO:0000256" key="1">
    <source>
        <dbReference type="SAM" id="Phobius"/>
    </source>
</evidence>
<reference evidence="2 3" key="1">
    <citation type="submission" date="2017-07" db="EMBL/GenBank/DDBJ databases">
        <title>Isolation and development of strain Bacillus megaterium SR7 for enhanced growth and metabolite production under supercritical carbon dioxide.</title>
        <authorList>
            <person name="Freedman A.J.E."/>
            <person name="Peet K.C."/>
            <person name="Boock J.T."/>
            <person name="Penn K."/>
            <person name="Prather K.L.J."/>
            <person name="Thompson J.R."/>
        </authorList>
    </citation>
    <scope>NUCLEOTIDE SEQUENCE [LARGE SCALE GENOMIC DNA]</scope>
    <source>
        <strain evidence="2 3">SR7</strain>
    </source>
</reference>
<keyword evidence="1" id="KW-0812">Transmembrane</keyword>
<keyword evidence="1" id="KW-0472">Membrane</keyword>
<dbReference type="RefSeq" id="WP_310883710.1">
    <property type="nucleotide sequence ID" value="NZ_CP022674.1"/>
</dbReference>
<name>A0AA86LSN0_PRIMG</name>
<evidence type="ECO:0000313" key="2">
    <source>
        <dbReference type="EMBL" id="AXI28665.1"/>
    </source>
</evidence>
<dbReference type="Proteomes" id="UP000253834">
    <property type="component" value="Chromosome"/>
</dbReference>
<accession>A0AA86LSN0</accession>
<keyword evidence="1" id="KW-1133">Transmembrane helix</keyword>
<proteinExistence type="predicted"/>
<feature type="transmembrane region" description="Helical" evidence="1">
    <location>
        <begin position="29"/>
        <end position="45"/>
    </location>
</feature>
<organism evidence="2 3">
    <name type="scientific">Priestia megaterium</name>
    <name type="common">Bacillus megaterium</name>
    <dbReference type="NCBI Taxonomy" id="1404"/>
    <lineage>
        <taxon>Bacteria</taxon>
        <taxon>Bacillati</taxon>
        <taxon>Bacillota</taxon>
        <taxon>Bacilli</taxon>
        <taxon>Bacillales</taxon>
        <taxon>Bacillaceae</taxon>
        <taxon>Priestia</taxon>
    </lineage>
</organism>
<sequence>MKEKIFTLVLALIFLTVYITHTSVENLSLLKLLFIPIIFFLAYLVDRKLGQDT</sequence>